<feature type="transmembrane region" description="Helical" evidence="4">
    <location>
        <begin position="342"/>
        <end position="367"/>
    </location>
</feature>
<feature type="domain" description="Major facilitator superfamily (MFS) profile" evidence="5">
    <location>
        <begin position="52"/>
        <end position="433"/>
    </location>
</feature>
<dbReference type="InterPro" id="IPR036259">
    <property type="entry name" value="MFS_trans_sf"/>
</dbReference>
<organism evidence="7 9">
    <name type="scientific">Smittium culicis</name>
    <dbReference type="NCBI Taxonomy" id="133412"/>
    <lineage>
        <taxon>Eukaryota</taxon>
        <taxon>Fungi</taxon>
        <taxon>Fungi incertae sedis</taxon>
        <taxon>Zoopagomycota</taxon>
        <taxon>Kickxellomycotina</taxon>
        <taxon>Harpellomycetes</taxon>
        <taxon>Harpellales</taxon>
        <taxon>Legeriomycetaceae</taxon>
        <taxon>Smittium</taxon>
    </lineage>
</organism>
<evidence type="ECO:0000313" key="7">
    <source>
        <dbReference type="EMBL" id="OMJ18769.1"/>
    </source>
</evidence>
<dbReference type="Pfam" id="PF07690">
    <property type="entry name" value="MFS_1"/>
    <property type="match status" value="1"/>
</dbReference>
<dbReference type="PANTHER" id="PTHR11360">
    <property type="entry name" value="MONOCARBOXYLATE TRANSPORTER"/>
    <property type="match status" value="1"/>
</dbReference>
<dbReference type="GO" id="GO:0022857">
    <property type="term" value="F:transmembrane transporter activity"/>
    <property type="evidence" value="ECO:0007669"/>
    <property type="project" value="InterPro"/>
</dbReference>
<feature type="transmembrane region" description="Helical" evidence="4">
    <location>
        <begin position="209"/>
        <end position="229"/>
    </location>
</feature>
<keyword evidence="4" id="KW-1133">Transmembrane helix</keyword>
<dbReference type="Gene3D" id="1.20.1250.20">
    <property type="entry name" value="MFS general substrate transporter like domains"/>
    <property type="match status" value="2"/>
</dbReference>
<feature type="transmembrane region" description="Helical" evidence="4">
    <location>
        <begin position="250"/>
        <end position="273"/>
    </location>
</feature>
<feature type="transmembrane region" description="Helical" evidence="4">
    <location>
        <begin position="150"/>
        <end position="171"/>
    </location>
</feature>
<dbReference type="GO" id="GO:0016020">
    <property type="term" value="C:membrane"/>
    <property type="evidence" value="ECO:0007669"/>
    <property type="project" value="UniProtKB-SubCell"/>
</dbReference>
<feature type="transmembrane region" description="Helical" evidence="4">
    <location>
        <begin position="91"/>
        <end position="110"/>
    </location>
</feature>
<dbReference type="SUPFAM" id="SSF103473">
    <property type="entry name" value="MFS general substrate transporter"/>
    <property type="match status" value="1"/>
</dbReference>
<evidence type="ECO:0000256" key="3">
    <source>
        <dbReference type="SAM" id="MobiDB-lite"/>
    </source>
</evidence>
<keyword evidence="4" id="KW-0472">Membrane</keyword>
<evidence type="ECO:0000313" key="9">
    <source>
        <dbReference type="Proteomes" id="UP000187283"/>
    </source>
</evidence>
<sequence>MNVSVNKPVSHTELPTPSDIESKPESRSYTEKDYVSEDEDGYPPPDKGYAWVIMVASLVNLLLAFGSPNAFGVFQAYYLKVLFVDEPADKIAWISTMCVTCTLSGGLLASPLIRLIGLRNSSLVGTAIASVGLLLASFSTQIWQLVLTQGIIFGLGSSLIVNISLSAPALWFDKHKGLAIGIVASGGSSGALILVPIVTKFINILDINWAFRILAILFLVCTGICGFLIKPRKKFSPSKKLLDLSSLKDPAALMIYTVGSFLQISFNTVVLYFPSNLIDIGKSPTTASNLIMVYCVFSSLSRISTGKFSKKFGAVNIAIVYHFIIGVLMLALWLTSNTFTPLLIFYICFGIFAVPFFTLGPLIVADYYPDEKVSQINGLAYLIMGLTVFICVPTTGVAFENLGRRTSYVPIILIGGISFLLSLIPLFALKYFLKKDNPNFKKIAARS</sequence>
<feature type="compositionally biased region" description="Polar residues" evidence="3">
    <location>
        <begin position="1"/>
        <end position="15"/>
    </location>
</feature>
<comment type="similarity">
    <text evidence="2">Belongs to the major facilitator superfamily. Monocarboxylate porter (TC 2.A.1.13) family.</text>
</comment>
<dbReference type="OrthoDB" id="6499973at2759"/>
<feature type="transmembrane region" description="Helical" evidence="4">
    <location>
        <begin position="379"/>
        <end position="399"/>
    </location>
</feature>
<gene>
    <name evidence="8" type="ORF">AYI70_g1308</name>
    <name evidence="7" type="ORF">AYI70_g5159</name>
    <name evidence="6" type="ORF">AYI70_g8496</name>
</gene>
<dbReference type="Proteomes" id="UP000187283">
    <property type="component" value="Unassembled WGS sequence"/>
</dbReference>
<feature type="compositionally biased region" description="Basic and acidic residues" evidence="3">
    <location>
        <begin position="20"/>
        <end position="35"/>
    </location>
</feature>
<feature type="transmembrane region" description="Helical" evidence="4">
    <location>
        <begin position="178"/>
        <end position="197"/>
    </location>
</feature>
<dbReference type="EMBL" id="LSSN01000271">
    <property type="protein sequence ID" value="OMJ24823.1"/>
    <property type="molecule type" value="Genomic_DNA"/>
</dbReference>
<dbReference type="EMBL" id="LSSN01001662">
    <property type="protein sequence ID" value="OMJ18769.1"/>
    <property type="molecule type" value="Genomic_DNA"/>
</dbReference>
<dbReference type="PANTHER" id="PTHR11360:SF284">
    <property type="entry name" value="EG:103B4.3 PROTEIN-RELATED"/>
    <property type="match status" value="1"/>
</dbReference>
<dbReference type="AlphaFoldDB" id="A0A1R1XW51"/>
<evidence type="ECO:0000259" key="5">
    <source>
        <dbReference type="PROSITE" id="PS50850"/>
    </source>
</evidence>
<protein>
    <submittedName>
        <fullName evidence="7">Putative transporter ESBP6</fullName>
    </submittedName>
</protein>
<dbReference type="InterPro" id="IPR011701">
    <property type="entry name" value="MFS"/>
</dbReference>
<feature type="region of interest" description="Disordered" evidence="3">
    <location>
        <begin position="1"/>
        <end position="41"/>
    </location>
</feature>
<keyword evidence="4" id="KW-0812">Transmembrane</keyword>
<dbReference type="EMBL" id="LSSN01003485">
    <property type="protein sequence ID" value="OMJ13438.1"/>
    <property type="molecule type" value="Genomic_DNA"/>
</dbReference>
<evidence type="ECO:0000256" key="1">
    <source>
        <dbReference type="ARBA" id="ARBA00004141"/>
    </source>
</evidence>
<feature type="transmembrane region" description="Helical" evidence="4">
    <location>
        <begin position="411"/>
        <end position="433"/>
    </location>
</feature>
<proteinExistence type="inferred from homology"/>
<feature type="transmembrane region" description="Helical" evidence="4">
    <location>
        <begin position="49"/>
        <end position="71"/>
    </location>
</feature>
<feature type="transmembrane region" description="Helical" evidence="4">
    <location>
        <begin position="315"/>
        <end position="336"/>
    </location>
</feature>
<evidence type="ECO:0000313" key="6">
    <source>
        <dbReference type="EMBL" id="OMJ13438.1"/>
    </source>
</evidence>
<name>A0A1R1XW51_9FUNG</name>
<dbReference type="InterPro" id="IPR020846">
    <property type="entry name" value="MFS_dom"/>
</dbReference>
<dbReference type="InterPro" id="IPR050327">
    <property type="entry name" value="Proton-linked_MCT"/>
</dbReference>
<evidence type="ECO:0000256" key="4">
    <source>
        <dbReference type="SAM" id="Phobius"/>
    </source>
</evidence>
<keyword evidence="9" id="KW-1185">Reference proteome</keyword>
<evidence type="ECO:0000313" key="8">
    <source>
        <dbReference type="EMBL" id="OMJ24823.1"/>
    </source>
</evidence>
<reference evidence="7 9" key="1">
    <citation type="submission" date="2017-01" db="EMBL/GenBank/DDBJ databases">
        <authorList>
            <person name="Mah S.A."/>
            <person name="Swanson W.J."/>
            <person name="Moy G.W."/>
            <person name="Vacquier V.D."/>
        </authorList>
    </citation>
    <scope>NUCLEOTIDE SEQUENCE [LARGE SCALE GENOMIC DNA]</scope>
    <source>
        <strain evidence="7 9">GSMNP</strain>
    </source>
</reference>
<feature type="transmembrane region" description="Helical" evidence="4">
    <location>
        <begin position="122"/>
        <end position="144"/>
    </location>
</feature>
<accession>A0A1R1XW51</accession>
<evidence type="ECO:0000256" key="2">
    <source>
        <dbReference type="ARBA" id="ARBA00006727"/>
    </source>
</evidence>
<comment type="subcellular location">
    <subcellularLocation>
        <location evidence="1">Membrane</location>
        <topology evidence="1">Multi-pass membrane protein</topology>
    </subcellularLocation>
</comment>
<dbReference type="PROSITE" id="PS50850">
    <property type="entry name" value="MFS"/>
    <property type="match status" value="1"/>
</dbReference>
<comment type="caution">
    <text evidence="7">The sequence shown here is derived from an EMBL/GenBank/DDBJ whole genome shotgun (WGS) entry which is preliminary data.</text>
</comment>